<name>A0A9X7QN51_BACCE</name>
<evidence type="ECO:0000313" key="2">
    <source>
        <dbReference type="EMBL" id="QDZ77066.1"/>
    </source>
</evidence>
<gene>
    <name evidence="2" type="ORF">D0437_30420</name>
</gene>
<protein>
    <submittedName>
        <fullName evidence="2">Uncharacterized protein</fullName>
    </submittedName>
</protein>
<evidence type="ECO:0000313" key="3">
    <source>
        <dbReference type="Proteomes" id="UP000321735"/>
    </source>
</evidence>
<dbReference type="AlphaFoldDB" id="A0A9X7QN51"/>
<dbReference type="Proteomes" id="UP000321735">
    <property type="component" value="Chromosome"/>
</dbReference>
<proteinExistence type="predicted"/>
<dbReference type="Pfam" id="PF12389">
    <property type="entry name" value="Peptidase_M73"/>
    <property type="match status" value="1"/>
</dbReference>
<feature type="region of interest" description="Disordered" evidence="1">
    <location>
        <begin position="54"/>
        <end position="75"/>
    </location>
</feature>
<dbReference type="InterPro" id="IPR022121">
    <property type="entry name" value="Peptidase_M73_camelysin"/>
</dbReference>
<reference evidence="2 3" key="1">
    <citation type="journal article" date="2019" name="Ecotoxicol. Environ. Saf.">
        <title>Microbial characterization of heavy metal resistant bacterial strains isolated from an electroplating wastewater treatment plant.</title>
        <authorList>
            <person name="Cai X."/>
            <person name="Zheng X."/>
            <person name="Zhang D."/>
            <person name="Iqbal W."/>
            <person name="Liu C."/>
            <person name="Yang B."/>
            <person name="Zhao X."/>
            <person name="Lu X."/>
            <person name="Mao Y."/>
        </authorList>
    </citation>
    <scope>NUCLEOTIDE SEQUENCE [LARGE SCALE GENOMIC DNA]</scope>
    <source>
        <strain evidence="2 3">Co1-1</strain>
    </source>
</reference>
<evidence type="ECO:0000256" key="1">
    <source>
        <dbReference type="SAM" id="MobiDB-lite"/>
    </source>
</evidence>
<organism evidence="2 3">
    <name type="scientific">Bacillus cereus</name>
    <dbReference type="NCBI Taxonomy" id="1396"/>
    <lineage>
        <taxon>Bacteria</taxon>
        <taxon>Bacillati</taxon>
        <taxon>Bacillota</taxon>
        <taxon>Bacilli</taxon>
        <taxon>Bacillales</taxon>
        <taxon>Bacillaceae</taxon>
        <taxon>Bacillus</taxon>
        <taxon>Bacillus cereus group</taxon>
    </lineage>
</organism>
<dbReference type="EMBL" id="CP031778">
    <property type="protein sequence ID" value="QDZ77066.1"/>
    <property type="molecule type" value="Genomic_DNA"/>
</dbReference>
<sequence length="75" mass="8521">MSSKKQLGDKIFLKFNLKNSGTLAIQDVVMKIDYTVNDALKNKQAEERDRCLFSDGTISTRSPFPFENTSEDESK</sequence>
<accession>A0A9X7QN51</accession>